<protein>
    <submittedName>
        <fullName evidence="1">Uncharacterized protein</fullName>
    </submittedName>
</protein>
<accession>A0AAV7YYR4</accession>
<evidence type="ECO:0000313" key="2">
    <source>
        <dbReference type="Proteomes" id="UP001146793"/>
    </source>
</evidence>
<dbReference type="Proteomes" id="UP001146793">
    <property type="component" value="Unassembled WGS sequence"/>
</dbReference>
<organism evidence="1 2">
    <name type="scientific">Anaeramoeba flamelloides</name>
    <dbReference type="NCBI Taxonomy" id="1746091"/>
    <lineage>
        <taxon>Eukaryota</taxon>
        <taxon>Metamonada</taxon>
        <taxon>Anaeramoebidae</taxon>
        <taxon>Anaeramoeba</taxon>
    </lineage>
</organism>
<proteinExistence type="predicted"/>
<sequence>MDGVLMDTNLLQGYTCAKKFQIGNNHYLLLNRCYAEKIWILKIQNDGKIADIIGELDFIPCMDTVEIYTINKITYLLCTNILYPKIYIYKIYVDKKPELVDESTMKYISECLQIYQIGNKHYLFRFTTNEGMMIHRITNDGKLGDIICDITKWSSYNRWTITEIYTINNITYLFCHCHYSGYVNIYKVNEDGKIGDLIEDRYWSKGWTNIKPFQIGNKHYIFLYKIKGGNVDIDQIKNDGKLGKNLFNTNSFNKEWLTTEIYTVNNVTYLLLLNQDSGKLKIHKIQ</sequence>
<dbReference type="EMBL" id="JANTQA010000045">
    <property type="protein sequence ID" value="KAJ3433956.1"/>
    <property type="molecule type" value="Genomic_DNA"/>
</dbReference>
<comment type="caution">
    <text evidence="1">The sequence shown here is derived from an EMBL/GenBank/DDBJ whole genome shotgun (WGS) entry which is preliminary data.</text>
</comment>
<name>A0AAV7YYR4_9EUKA</name>
<reference evidence="1" key="1">
    <citation type="submission" date="2022-08" db="EMBL/GenBank/DDBJ databases">
        <title>Novel sulphate-reducing endosymbionts in the free-living metamonad Anaeramoeba.</title>
        <authorList>
            <person name="Jerlstrom-Hultqvist J."/>
            <person name="Cepicka I."/>
            <person name="Gallot-Lavallee L."/>
            <person name="Salas-Leiva D."/>
            <person name="Curtis B.A."/>
            <person name="Zahonova K."/>
            <person name="Pipaliya S."/>
            <person name="Dacks J."/>
            <person name="Roger A.J."/>
        </authorList>
    </citation>
    <scope>NUCLEOTIDE SEQUENCE</scope>
    <source>
        <strain evidence="1">Busselton2</strain>
    </source>
</reference>
<gene>
    <name evidence="1" type="ORF">M0812_20013</name>
</gene>
<evidence type="ECO:0000313" key="1">
    <source>
        <dbReference type="EMBL" id="KAJ3433956.1"/>
    </source>
</evidence>
<dbReference type="AlphaFoldDB" id="A0AAV7YYR4"/>